<dbReference type="KEGG" id="bbrx:BRETT_001762"/>
<dbReference type="PANTHER" id="PTHR47171">
    <property type="entry name" value="FARA-RELATED"/>
    <property type="match status" value="1"/>
</dbReference>
<evidence type="ECO:0000256" key="7">
    <source>
        <dbReference type="SAM" id="MobiDB-lite"/>
    </source>
</evidence>
<dbReference type="RefSeq" id="XP_041135187.1">
    <property type="nucleotide sequence ID" value="XM_041280304.1"/>
</dbReference>
<dbReference type="GeneID" id="64573686"/>
<keyword evidence="2" id="KW-0862">Zinc</keyword>
<name>A0A871R219_DEKBR</name>
<dbReference type="PANTHER" id="PTHR47171:SF3">
    <property type="entry name" value="FARA-RELATED"/>
    <property type="match status" value="1"/>
</dbReference>
<evidence type="ECO:0000256" key="5">
    <source>
        <dbReference type="ARBA" id="ARBA00023163"/>
    </source>
</evidence>
<evidence type="ECO:0000256" key="4">
    <source>
        <dbReference type="ARBA" id="ARBA00023125"/>
    </source>
</evidence>
<proteinExistence type="predicted"/>
<dbReference type="SMART" id="SM00906">
    <property type="entry name" value="Fungal_trans"/>
    <property type="match status" value="1"/>
</dbReference>
<dbReference type="SUPFAM" id="SSF57701">
    <property type="entry name" value="Zn2/Cys6 DNA-binding domain"/>
    <property type="match status" value="1"/>
</dbReference>
<dbReference type="AlphaFoldDB" id="A0A871R219"/>
<dbReference type="PROSITE" id="PS50048">
    <property type="entry name" value="ZN2_CY6_FUNGAL_2"/>
    <property type="match status" value="1"/>
</dbReference>
<dbReference type="GO" id="GO:0000981">
    <property type="term" value="F:DNA-binding transcription factor activity, RNA polymerase II-specific"/>
    <property type="evidence" value="ECO:0007669"/>
    <property type="project" value="InterPro"/>
</dbReference>
<reference evidence="9" key="2">
    <citation type="journal article" name="BMC Genomics">
        <title>New genome assemblies reveal patterns of domestication and adaptation across Brettanomyces (Dekkera) species.</title>
        <authorList>
            <person name="Roach M.J."/>
            <person name="Borneman A.R."/>
        </authorList>
    </citation>
    <scope>NUCLEOTIDE SEQUENCE</scope>
    <source>
        <strain evidence="9">UCD 2041</strain>
    </source>
</reference>
<dbReference type="EMBL" id="CP063132">
    <property type="protein sequence ID" value="QOU18694.1"/>
    <property type="molecule type" value="Genomic_DNA"/>
</dbReference>
<dbReference type="InterPro" id="IPR001138">
    <property type="entry name" value="Zn2Cys6_DnaBD"/>
</dbReference>
<dbReference type="GO" id="GO:0006351">
    <property type="term" value="P:DNA-templated transcription"/>
    <property type="evidence" value="ECO:0007669"/>
    <property type="project" value="InterPro"/>
</dbReference>
<evidence type="ECO:0000256" key="6">
    <source>
        <dbReference type="ARBA" id="ARBA00023242"/>
    </source>
</evidence>
<organism evidence="9 10">
    <name type="scientific">Dekkera bruxellensis</name>
    <name type="common">Brettanomyces custersii</name>
    <dbReference type="NCBI Taxonomy" id="5007"/>
    <lineage>
        <taxon>Eukaryota</taxon>
        <taxon>Fungi</taxon>
        <taxon>Dikarya</taxon>
        <taxon>Ascomycota</taxon>
        <taxon>Saccharomycotina</taxon>
        <taxon>Pichiomycetes</taxon>
        <taxon>Pichiales</taxon>
        <taxon>Pichiaceae</taxon>
        <taxon>Brettanomyces</taxon>
    </lineage>
</organism>
<keyword evidence="1" id="KW-0479">Metal-binding</keyword>
<keyword evidence="6" id="KW-0539">Nucleus</keyword>
<dbReference type="Pfam" id="PF04082">
    <property type="entry name" value="Fungal_trans"/>
    <property type="match status" value="1"/>
</dbReference>
<feature type="region of interest" description="Disordered" evidence="7">
    <location>
        <begin position="695"/>
        <end position="780"/>
    </location>
</feature>
<dbReference type="Proteomes" id="UP000663131">
    <property type="component" value="Chromosome 4"/>
</dbReference>
<dbReference type="CDD" id="cd12148">
    <property type="entry name" value="fungal_TF_MHR"/>
    <property type="match status" value="1"/>
</dbReference>
<evidence type="ECO:0000313" key="9">
    <source>
        <dbReference type="EMBL" id="QOU18694.1"/>
    </source>
</evidence>
<dbReference type="InterPro" id="IPR036864">
    <property type="entry name" value="Zn2-C6_fun-type_DNA-bd_sf"/>
</dbReference>
<dbReference type="InterPro" id="IPR052073">
    <property type="entry name" value="Amide_Lactam_Regulators"/>
</dbReference>
<sequence length="887" mass="100378">MKNTARKHSIQKEGKRAKRVRSSHACLVCRQRKVKCDAMERYPEKCTNCVQFNIPRCEILQPRKRQSKKLEKFLREHDLFIGSKVKQERLEDAGSPESGNITDGKFQREVKVENSPNEQNSNILQSKPEMVMEDPQKFVPEVSAIVLNPDTVLKKVLGSDPTPEYVGLTGPAPIIEQILQEYLDVRRKTMGQRPRLDATEYEQLVRLGCFTLPREDLCHKYIEVYFRILHWQQPVLDKRKFLHDYKNLRDPPSLLLLQAVLFAGSRFYEEDDWSKEQIARQDRISYVLHRRAQSLYSARLEASSLPMLQALIIFGNYWDSDFISAKNSTFCYLKVAVCTAYSIGIHKNKMVRRNSKLLKRIWWALFMKDTFSSFAFGRPWSIDLNQCDVDLLTEDDMLEERSTGKSAVNSGGIDMSGTPDSSWSGSSNDGESATETHVQSLYFVHRVRLACVTRQVSDIMHEMHKQALAGHSSASLLAECNNLLTGWLQQLPKCLEFTFDDSCVNNFYAASLALEYYSIVLIVYRGNIVYKSKGGVLDTGRYDLEHYPSWSITFKAAHLITYLGQYLEKQHYLQIYHCFVVYSMVTAGIMMICHLYNEDNSVSQVADTDIRICLDVMKASSSKWPISRLGTFYLDAIYHNKRLQCTVIRDILEAANKSTFVGKVEPHLVMLDSSVKNFNAAGNLAANVSAQRSTSYTSSSATTHSPSPQQENGNQKYLASRASTPGEEMHQKMANTSAKSIMYEDGGPSASEILMPTIPQRPTARGWDSGKDERRASDYSSLGKLAEAASAMSANTNMSTELIPQKQAEIRQNTNGNGNNSGSQNSLFSAMNFPGVRNTFPEVVKDNWRPKFDTSSFPTDTFNFDNSSNMIDDFFDYLGGTNIGLLG</sequence>
<dbReference type="OrthoDB" id="5121955at2759"/>
<feature type="compositionally biased region" description="Low complexity" evidence="7">
    <location>
        <begin position="695"/>
        <end position="707"/>
    </location>
</feature>
<feature type="domain" description="Zn(2)-C6 fungal-type" evidence="8">
    <location>
        <begin position="25"/>
        <end position="59"/>
    </location>
</feature>
<dbReference type="InterPro" id="IPR007219">
    <property type="entry name" value="XnlR_reg_dom"/>
</dbReference>
<dbReference type="PROSITE" id="PS00463">
    <property type="entry name" value="ZN2_CY6_FUNGAL_1"/>
    <property type="match status" value="1"/>
</dbReference>
<keyword evidence="5" id="KW-0804">Transcription</keyword>
<dbReference type="CDD" id="cd00067">
    <property type="entry name" value="GAL4"/>
    <property type="match status" value="1"/>
</dbReference>
<feature type="compositionally biased region" description="Basic and acidic residues" evidence="7">
    <location>
        <begin position="768"/>
        <end position="777"/>
    </location>
</feature>
<dbReference type="GO" id="GO:0003677">
    <property type="term" value="F:DNA binding"/>
    <property type="evidence" value="ECO:0007669"/>
    <property type="project" value="UniProtKB-KW"/>
</dbReference>
<evidence type="ECO:0000256" key="1">
    <source>
        <dbReference type="ARBA" id="ARBA00022723"/>
    </source>
</evidence>
<evidence type="ECO:0000256" key="2">
    <source>
        <dbReference type="ARBA" id="ARBA00022833"/>
    </source>
</evidence>
<accession>A0A871R219</accession>
<dbReference type="SMART" id="SM00066">
    <property type="entry name" value="GAL4"/>
    <property type="match status" value="1"/>
</dbReference>
<keyword evidence="3" id="KW-0805">Transcription regulation</keyword>
<dbReference type="Pfam" id="PF00172">
    <property type="entry name" value="Zn_clus"/>
    <property type="match status" value="1"/>
</dbReference>
<dbReference type="GO" id="GO:0008270">
    <property type="term" value="F:zinc ion binding"/>
    <property type="evidence" value="ECO:0007669"/>
    <property type="project" value="InterPro"/>
</dbReference>
<protein>
    <recommendedName>
        <fullName evidence="8">Zn(2)-C6 fungal-type domain-containing protein</fullName>
    </recommendedName>
</protein>
<feature type="compositionally biased region" description="Low complexity" evidence="7">
    <location>
        <begin position="416"/>
        <end position="431"/>
    </location>
</feature>
<evidence type="ECO:0000259" key="8">
    <source>
        <dbReference type="PROSITE" id="PS50048"/>
    </source>
</evidence>
<feature type="region of interest" description="Disordered" evidence="7">
    <location>
        <begin position="402"/>
        <end position="432"/>
    </location>
</feature>
<evidence type="ECO:0000256" key="3">
    <source>
        <dbReference type="ARBA" id="ARBA00023015"/>
    </source>
</evidence>
<dbReference type="Gene3D" id="4.10.240.10">
    <property type="entry name" value="Zn(2)-C6 fungal-type DNA-binding domain"/>
    <property type="match status" value="1"/>
</dbReference>
<gene>
    <name evidence="9" type="ORF">BRETT_001762</name>
</gene>
<keyword evidence="4" id="KW-0238">DNA-binding</keyword>
<evidence type="ECO:0000313" key="10">
    <source>
        <dbReference type="Proteomes" id="UP000663131"/>
    </source>
</evidence>
<feature type="compositionally biased region" description="Polar residues" evidence="7">
    <location>
        <begin position="708"/>
        <end position="723"/>
    </location>
</feature>
<reference evidence="9" key="1">
    <citation type="submission" date="2020-10" db="EMBL/GenBank/DDBJ databases">
        <authorList>
            <person name="Palmer J.M."/>
        </authorList>
    </citation>
    <scope>NUCLEOTIDE SEQUENCE</scope>
    <source>
        <strain evidence="9">UCD 2041</strain>
    </source>
</reference>